<protein>
    <submittedName>
        <fullName evidence="1">Uncharacterized protein</fullName>
    </submittedName>
</protein>
<name>H1KRU9_METEX</name>
<accession>H1KRU9</accession>
<proteinExistence type="predicted"/>
<reference evidence="1 2" key="1">
    <citation type="submission" date="2011-09" db="EMBL/GenBank/DDBJ databases">
        <title>The draft genome of Methylobacterium extorquens DSM 13060.</title>
        <authorList>
            <consortium name="US DOE Joint Genome Institute (JGI-PGF)"/>
            <person name="Lucas S."/>
            <person name="Han J."/>
            <person name="Lapidus A."/>
            <person name="Cheng J.-F."/>
            <person name="Goodwin L."/>
            <person name="Pitluck S."/>
            <person name="Peters L."/>
            <person name="Land M.L."/>
            <person name="Hauser L."/>
            <person name="Koskimaki J."/>
            <person name="Halonen O."/>
            <person name="Pirttila A."/>
            <person name="Frank C."/>
            <person name="Woyke T.J."/>
        </authorList>
    </citation>
    <scope>NUCLEOTIDE SEQUENCE [LARGE SCALE GENOMIC DNA]</scope>
    <source>
        <strain evidence="1 2">DSM 13060</strain>
    </source>
</reference>
<feature type="non-terminal residue" evidence="1">
    <location>
        <position position="1"/>
    </location>
</feature>
<sequence length="114" mass="12306">ARIEAGVAVAGQGQRAILGEGAIGPRERVAIEFVRCLVRRPDILVVGLSLDDRKPDEITARIERLRALRAGAALIVCLPDEDTLNRQAPFDAVLRVERNTVVAGDPQETEAVTV</sequence>
<dbReference type="AlphaFoldDB" id="H1KRU9"/>
<comment type="caution">
    <text evidence="1">The sequence shown here is derived from an EMBL/GenBank/DDBJ whole genome shotgun (WGS) entry which is preliminary data.</text>
</comment>
<evidence type="ECO:0000313" key="1">
    <source>
        <dbReference type="EMBL" id="EHP89758.1"/>
    </source>
</evidence>
<gene>
    <name evidence="1" type="ORF">MetexDRAFT_5362</name>
</gene>
<dbReference type="Proteomes" id="UP000004382">
    <property type="component" value="Unassembled WGS sequence"/>
</dbReference>
<evidence type="ECO:0000313" key="2">
    <source>
        <dbReference type="Proteomes" id="UP000004382"/>
    </source>
</evidence>
<dbReference type="PATRIC" id="fig|882800.3.peg.5228"/>
<organism evidence="1 2">
    <name type="scientific">Methylorubrum extorquens DSM 13060</name>
    <dbReference type="NCBI Taxonomy" id="882800"/>
    <lineage>
        <taxon>Bacteria</taxon>
        <taxon>Pseudomonadati</taxon>
        <taxon>Pseudomonadota</taxon>
        <taxon>Alphaproteobacteria</taxon>
        <taxon>Hyphomicrobiales</taxon>
        <taxon>Methylobacteriaceae</taxon>
        <taxon>Methylorubrum</taxon>
    </lineage>
</organism>
<dbReference type="EMBL" id="AGJK01000249">
    <property type="protein sequence ID" value="EHP89758.1"/>
    <property type="molecule type" value="Genomic_DNA"/>
</dbReference>